<accession>A0ABR2I2P1</accession>
<feature type="compositionally biased region" description="Low complexity" evidence="1">
    <location>
        <begin position="274"/>
        <end position="291"/>
    </location>
</feature>
<feature type="compositionally biased region" description="Low complexity" evidence="1">
    <location>
        <begin position="412"/>
        <end position="428"/>
    </location>
</feature>
<feature type="compositionally biased region" description="Low complexity" evidence="1">
    <location>
        <begin position="55"/>
        <end position="69"/>
    </location>
</feature>
<dbReference type="InterPro" id="IPR052109">
    <property type="entry name" value="SRRM_Domain-Containing"/>
</dbReference>
<dbReference type="EMBL" id="JAPCWZ010000007">
    <property type="protein sequence ID" value="KAK8856616.1"/>
    <property type="molecule type" value="Genomic_DNA"/>
</dbReference>
<sequence length="1333" mass="140505">MDPSLSSVLLLFLAAPLVYGASTSTSTSAASASSTTSSKASSTASSTDDGEDHVTVTSVVTGPSGPTTRTETFVPTTYSQFKEASSTVTTKTIITVQYGSTSSSVSTYNYEIGPGGVGWRLPSFSNGALFPLPFPTYLPRETPSSGSSSKTSSTASSTAHTSSASVTSSRTGSSSSRSSTKASSTDSTRSTTRHTDSTSSTTSSEASNSVSSKSLRQTSSTSTKRPNSGSTASPSRSMDQSSSASSSKITSSDTTSSSSASPASESKFDPTSRGSAISSTTTKASSTGPTITSSTALITATITQPPAGFSAVTLSGTTYPSNTWITTTDKDDHTTIIPVIVFGGGPPIIMWGVPPTPNVQFSFPKLPKFHLPCIKVFGVSVGSCSTDPVTDGPPEGEDNPDDPTKTDKTTEKTSTTKKTSTTDECSSTSTVSDCEVRCAKTTSSNSCASYSTTCSETKTGCSVTGTVTTITSSTSSCSTCGSCMTRGPAGNGGPPAPTDPPIRPDDEEEGASDLRKRDHPRHLQKRAGTASEVKTLGACALATGTVSKLTRPAWPKASGDILNPDSQGKMKAKWSVMSRYDRATGTGPCGTVPTVTRVDAKGFKVASNYQALDGKTKPDNDRLSLDHAYEKSWIKDFLESIAGTSTGGGKLACSDINTFFFPQAKAPQTCQWSLLQPVWNSIASDKNPQYFIAMSQYVNGDGKGSFFQDPVKPLTQSYITDPLYKVANDGKWHWATGKKAGTASALDALRDMINKGFERTLIGCVEMKMAPMLDLMDKTNNRIYDELSLIDQRIGLPANQPLFGASNVPKWTTAFGTSGIAGAYKDYMTKNIEPQITLPPKYLTKLWDFIKDGLAEAENLPDVKVDSNDNTKPGKHYPDWQKMKSFADDVDKVYKKSGAYEWEYTFSFQWDRNNKRDEGDAGEEGEGGSDRKVELTCSGKPVSESASATKSGTTSSTSKQASRTTSSGSTSRTGSSSSSASKTSSGPSSSKTTSKNSSDSSSTTSKSSSRSATDSQSSKTSSTKTSGSSPVSKGSSSTTQPPRVTAPSVTIGSSSEKVDKCETGYGSYSMMAKATAPANAKSQRFYVPRADFSGGMDWSVEFVDGFVGDDPKKFDKNKPTDPKTVVASWSVGTSEQKDPVAKGKGGKDMKIEWKAPDKAKGTFVELVYIEPVGQQEWGIIAKGGKAACMPDSCNGPPRVVSDDNGKVCKKWPCSTQIVCSDDGPVKPRADCLVIEDGVIVPMWYEVSIVANNFIEDGGAKLKSEEKGCGAMTAWKKHDINIRSKDGSWTAVQEFTFTLPITIGAGCVERAIASAGGPKDLRCGQATSDWVFIK</sequence>
<evidence type="ECO:0000313" key="4">
    <source>
        <dbReference type="Proteomes" id="UP001390339"/>
    </source>
</evidence>
<feature type="region of interest" description="Disordered" evidence="1">
    <location>
        <begin position="385"/>
        <end position="428"/>
    </location>
</feature>
<dbReference type="Proteomes" id="UP001390339">
    <property type="component" value="Unassembled WGS sequence"/>
</dbReference>
<feature type="region of interest" description="Disordered" evidence="1">
    <location>
        <begin position="27"/>
        <end position="69"/>
    </location>
</feature>
<evidence type="ECO:0000313" key="3">
    <source>
        <dbReference type="EMBL" id="KAK8856616.1"/>
    </source>
</evidence>
<feature type="region of interest" description="Disordered" evidence="1">
    <location>
        <begin position="913"/>
        <end position="1061"/>
    </location>
</feature>
<feature type="compositionally biased region" description="Low complexity" evidence="1">
    <location>
        <begin position="232"/>
        <end position="265"/>
    </location>
</feature>
<feature type="compositionally biased region" description="Low complexity" evidence="1">
    <location>
        <begin position="27"/>
        <end position="47"/>
    </location>
</feature>
<feature type="signal peptide" evidence="2">
    <location>
        <begin position="1"/>
        <end position="20"/>
    </location>
</feature>
<reference evidence="3 4" key="1">
    <citation type="journal article" date="2024" name="IMA Fungus">
        <title>Apiospora arundinis, a panoply of carbohydrate-active enzymes and secondary metabolites.</title>
        <authorList>
            <person name="Sorensen T."/>
            <person name="Petersen C."/>
            <person name="Muurmann A.T."/>
            <person name="Christiansen J.V."/>
            <person name="Brundto M.L."/>
            <person name="Overgaard C.K."/>
            <person name="Boysen A.T."/>
            <person name="Wollenberg R.D."/>
            <person name="Larsen T.O."/>
            <person name="Sorensen J.L."/>
            <person name="Nielsen K.L."/>
            <person name="Sondergaard T.E."/>
        </authorList>
    </citation>
    <scope>NUCLEOTIDE SEQUENCE [LARGE SCALE GENOMIC DNA]</scope>
    <source>
        <strain evidence="3 4">AAU 773</strain>
    </source>
</reference>
<feature type="compositionally biased region" description="Low complexity" evidence="1">
    <location>
        <begin position="141"/>
        <end position="190"/>
    </location>
</feature>
<comment type="caution">
    <text evidence="3">The sequence shown here is derived from an EMBL/GenBank/DDBJ whole genome shotgun (WGS) entry which is preliminary data.</text>
</comment>
<evidence type="ECO:0000256" key="2">
    <source>
        <dbReference type="SAM" id="SignalP"/>
    </source>
</evidence>
<keyword evidence="2" id="KW-0732">Signal</keyword>
<feature type="region of interest" description="Disordered" evidence="1">
    <location>
        <begin position="486"/>
        <end position="530"/>
    </location>
</feature>
<feature type="chain" id="PRO_5046459818" evidence="2">
    <location>
        <begin position="21"/>
        <end position="1333"/>
    </location>
</feature>
<feature type="compositionally biased region" description="Low complexity" evidence="1">
    <location>
        <begin position="197"/>
        <end position="223"/>
    </location>
</feature>
<dbReference type="PANTHER" id="PTHR34755:SF3">
    <property type="entry name" value="SERINE_ARGININE REPETITIVE MATRIX PROTEIN 2"/>
    <property type="match status" value="1"/>
</dbReference>
<evidence type="ECO:0000256" key="1">
    <source>
        <dbReference type="SAM" id="MobiDB-lite"/>
    </source>
</evidence>
<gene>
    <name evidence="3" type="ORF">PGQ11_012528</name>
</gene>
<organism evidence="3 4">
    <name type="scientific">Apiospora arundinis</name>
    <dbReference type="NCBI Taxonomy" id="335852"/>
    <lineage>
        <taxon>Eukaryota</taxon>
        <taxon>Fungi</taxon>
        <taxon>Dikarya</taxon>
        <taxon>Ascomycota</taxon>
        <taxon>Pezizomycotina</taxon>
        <taxon>Sordariomycetes</taxon>
        <taxon>Xylariomycetidae</taxon>
        <taxon>Amphisphaeriales</taxon>
        <taxon>Apiosporaceae</taxon>
        <taxon>Apiospora</taxon>
    </lineage>
</organism>
<dbReference type="PANTHER" id="PTHR34755">
    <property type="entry name" value="SERINE/ARGININE REPETITIVE MATRIX PROTEIN 3-RELATED"/>
    <property type="match status" value="1"/>
</dbReference>
<name>A0ABR2I2P1_9PEZI</name>
<keyword evidence="4" id="KW-1185">Reference proteome</keyword>
<feature type="compositionally biased region" description="Low complexity" evidence="1">
    <location>
        <begin position="943"/>
        <end position="1039"/>
    </location>
</feature>
<feature type="region of interest" description="Disordered" evidence="1">
    <location>
        <begin position="141"/>
        <end position="291"/>
    </location>
</feature>
<proteinExistence type="predicted"/>
<protein>
    <submittedName>
        <fullName evidence="3">Uncharacterized protein</fullName>
    </submittedName>
</protein>
<feature type="compositionally biased region" description="Basic and acidic residues" evidence="1">
    <location>
        <begin position="402"/>
        <end position="411"/>
    </location>
</feature>